<reference evidence="3 4" key="1">
    <citation type="submission" date="2023-03" db="EMBL/GenBank/DDBJ databases">
        <title>WGS of Gossypium arboreum.</title>
        <authorList>
            <person name="Yu D."/>
        </authorList>
    </citation>
    <scope>NUCLEOTIDE SEQUENCE [LARGE SCALE GENOMIC DNA]</scope>
    <source>
        <tissue evidence="3">Leaf</tissue>
    </source>
</reference>
<evidence type="ECO:0000313" key="3">
    <source>
        <dbReference type="EMBL" id="KAK5803242.1"/>
    </source>
</evidence>
<evidence type="ECO:0008006" key="5">
    <source>
        <dbReference type="Google" id="ProtNLM"/>
    </source>
</evidence>
<keyword evidence="4" id="KW-1185">Reference proteome</keyword>
<feature type="compositionally biased region" description="Polar residues" evidence="2">
    <location>
        <begin position="91"/>
        <end position="107"/>
    </location>
</feature>
<proteinExistence type="inferred from homology"/>
<feature type="compositionally biased region" description="Polar residues" evidence="2">
    <location>
        <begin position="114"/>
        <end position="141"/>
    </location>
</feature>
<comment type="similarity">
    <text evidence="1">Belongs to the senescence regulator S40 family.</text>
</comment>
<dbReference type="EMBL" id="JARKNE010000009">
    <property type="protein sequence ID" value="KAK5803242.1"/>
    <property type="molecule type" value="Genomic_DNA"/>
</dbReference>
<evidence type="ECO:0000256" key="2">
    <source>
        <dbReference type="SAM" id="MobiDB-lite"/>
    </source>
</evidence>
<dbReference type="Proteomes" id="UP001358586">
    <property type="component" value="Chromosome 9"/>
</dbReference>
<gene>
    <name evidence="3" type="ORF">PVK06_030885</name>
</gene>
<dbReference type="PANTHER" id="PTHR33083">
    <property type="entry name" value="EXPRESSED PROTEIN"/>
    <property type="match status" value="1"/>
</dbReference>
<feature type="region of interest" description="Disordered" evidence="2">
    <location>
        <begin position="77"/>
        <end position="145"/>
    </location>
</feature>
<comment type="caution">
    <text evidence="3">The sequence shown here is derived from an EMBL/GenBank/DDBJ whole genome shotgun (WGS) entry which is preliminary data.</text>
</comment>
<name>A0ABR0NQF4_GOSAR</name>
<dbReference type="PANTHER" id="PTHR33083:SF103">
    <property type="entry name" value="SENESCENCE REGULATOR"/>
    <property type="match status" value="1"/>
</dbReference>
<evidence type="ECO:0000256" key="1">
    <source>
        <dbReference type="ARBA" id="ARBA00034773"/>
    </source>
</evidence>
<protein>
    <recommendedName>
        <fullName evidence="5">Senescence regulator S40</fullName>
    </recommendedName>
</protein>
<organism evidence="3 4">
    <name type="scientific">Gossypium arboreum</name>
    <name type="common">Tree cotton</name>
    <name type="synonym">Gossypium nanking</name>
    <dbReference type="NCBI Taxonomy" id="29729"/>
    <lineage>
        <taxon>Eukaryota</taxon>
        <taxon>Viridiplantae</taxon>
        <taxon>Streptophyta</taxon>
        <taxon>Embryophyta</taxon>
        <taxon>Tracheophyta</taxon>
        <taxon>Spermatophyta</taxon>
        <taxon>Magnoliopsida</taxon>
        <taxon>eudicotyledons</taxon>
        <taxon>Gunneridae</taxon>
        <taxon>Pentapetalae</taxon>
        <taxon>rosids</taxon>
        <taxon>malvids</taxon>
        <taxon>Malvales</taxon>
        <taxon>Malvaceae</taxon>
        <taxon>Malvoideae</taxon>
        <taxon>Gossypium</taxon>
    </lineage>
</organism>
<dbReference type="InterPro" id="IPR007608">
    <property type="entry name" value="Senescence_reg_S40"/>
</dbReference>
<evidence type="ECO:0000313" key="4">
    <source>
        <dbReference type="Proteomes" id="UP001358586"/>
    </source>
</evidence>
<dbReference type="Pfam" id="PF04520">
    <property type="entry name" value="Senescence_reg"/>
    <property type="match status" value="1"/>
</dbReference>
<sequence>MTLGTQVASPFLRNPSSCHASRFAQCPLLYFYLCLYPLFCGYQLQKTNPPSHINPFGGIMGKNSGVCSRNSINDEDFDEEEVRSYEKEDSSSPTSRKNREPSSSYSSAWRLPSASRTIRRGSNSSSAASHETEVTGQSSAPLNIPDWSKIYGKHANMEPSRNKSWVNKGDDDYGMVYEDGDMVPPHEWLARELARTRISSSSVCEGVGRTLKGRDLSKVRNAVLTKTGFLE</sequence>
<accession>A0ABR0NQF4</accession>